<keyword evidence="2" id="KW-1133">Transmembrane helix</keyword>
<protein>
    <submittedName>
        <fullName evidence="3">Uncharacterized protein</fullName>
    </submittedName>
</protein>
<evidence type="ECO:0000313" key="4">
    <source>
        <dbReference type="Proteomes" id="UP001530293"/>
    </source>
</evidence>
<keyword evidence="2" id="KW-0472">Membrane</keyword>
<dbReference type="EMBL" id="JALLBG020000233">
    <property type="protein sequence ID" value="KAL3758359.1"/>
    <property type="molecule type" value="Genomic_DNA"/>
</dbReference>
<keyword evidence="4" id="KW-1185">Reference proteome</keyword>
<proteinExistence type="predicted"/>
<feature type="compositionally biased region" description="Polar residues" evidence="1">
    <location>
        <begin position="25"/>
        <end position="36"/>
    </location>
</feature>
<feature type="region of interest" description="Disordered" evidence="1">
    <location>
        <begin position="118"/>
        <end position="138"/>
    </location>
</feature>
<dbReference type="AlphaFoldDB" id="A0ABD3M2Y2"/>
<comment type="caution">
    <text evidence="3">The sequence shown here is derived from an EMBL/GenBank/DDBJ whole genome shotgun (WGS) entry which is preliminary data.</text>
</comment>
<organism evidence="3 4">
    <name type="scientific">Discostella pseudostelligera</name>
    <dbReference type="NCBI Taxonomy" id="259834"/>
    <lineage>
        <taxon>Eukaryota</taxon>
        <taxon>Sar</taxon>
        <taxon>Stramenopiles</taxon>
        <taxon>Ochrophyta</taxon>
        <taxon>Bacillariophyta</taxon>
        <taxon>Coscinodiscophyceae</taxon>
        <taxon>Thalassiosirophycidae</taxon>
        <taxon>Stephanodiscales</taxon>
        <taxon>Stephanodiscaceae</taxon>
        <taxon>Discostella</taxon>
    </lineage>
</organism>
<sequence>MSVSVQDPDFSKVKVKEAGGDDVNDQPSSPAKSSVFSELAADTTALARDVENQNLHSAAAAAGAAAAGAAADDDTNQDVGGDDNFSGESFSRALRMIRPSMNSKVGILALMDDEVVDDDEKRNGNNKTTDETTTKGPRRAFVPFPSIVENSKHNFNYDDTANENDFDEHDIGVNYKGNICPCRCIFFTLKESICLGMSALGCAVFLAGLIALCLFLEGSYVNGNQ</sequence>
<evidence type="ECO:0000313" key="3">
    <source>
        <dbReference type="EMBL" id="KAL3758359.1"/>
    </source>
</evidence>
<dbReference type="Proteomes" id="UP001530293">
    <property type="component" value="Unassembled WGS sequence"/>
</dbReference>
<accession>A0ABD3M2Y2</accession>
<reference evidence="3 4" key="1">
    <citation type="submission" date="2024-10" db="EMBL/GenBank/DDBJ databases">
        <title>Updated reference genomes for cyclostephanoid diatoms.</title>
        <authorList>
            <person name="Roberts W.R."/>
            <person name="Alverson A.J."/>
        </authorList>
    </citation>
    <scope>NUCLEOTIDE SEQUENCE [LARGE SCALE GENOMIC DNA]</scope>
    <source>
        <strain evidence="3 4">AJA232-27</strain>
    </source>
</reference>
<name>A0ABD3M2Y2_9STRA</name>
<evidence type="ECO:0000256" key="1">
    <source>
        <dbReference type="SAM" id="MobiDB-lite"/>
    </source>
</evidence>
<feature type="transmembrane region" description="Helical" evidence="2">
    <location>
        <begin position="195"/>
        <end position="216"/>
    </location>
</feature>
<feature type="region of interest" description="Disordered" evidence="1">
    <location>
        <begin position="1"/>
        <end position="37"/>
    </location>
</feature>
<keyword evidence="2" id="KW-0812">Transmembrane</keyword>
<feature type="compositionally biased region" description="Basic and acidic residues" evidence="1">
    <location>
        <begin position="119"/>
        <end position="133"/>
    </location>
</feature>
<evidence type="ECO:0000256" key="2">
    <source>
        <dbReference type="SAM" id="Phobius"/>
    </source>
</evidence>
<feature type="compositionally biased region" description="Basic and acidic residues" evidence="1">
    <location>
        <begin position="9"/>
        <end position="19"/>
    </location>
</feature>
<gene>
    <name evidence="3" type="ORF">ACHAWU_005029</name>
</gene>